<reference evidence="2" key="1">
    <citation type="submission" date="2020-11" db="EMBL/GenBank/DDBJ databases">
        <title>Sequencing the genomes of 1000 actinobacteria strains.</title>
        <authorList>
            <person name="Klenk H.-P."/>
        </authorList>
    </citation>
    <scope>NUCLEOTIDE SEQUENCE</scope>
    <source>
        <strain evidence="2">DSM 45356</strain>
    </source>
</reference>
<gene>
    <name evidence="2" type="ORF">IW245_005111</name>
</gene>
<keyword evidence="3" id="KW-1185">Reference proteome</keyword>
<evidence type="ECO:0000313" key="3">
    <source>
        <dbReference type="Proteomes" id="UP000622552"/>
    </source>
</evidence>
<feature type="transmembrane region" description="Helical" evidence="1">
    <location>
        <begin position="18"/>
        <end position="38"/>
    </location>
</feature>
<keyword evidence="1" id="KW-1133">Transmembrane helix</keyword>
<dbReference type="RefSeq" id="WP_197005624.1">
    <property type="nucleotide sequence ID" value="NZ_BONS01000009.1"/>
</dbReference>
<sequence>MLQYLAENNFGDTRGPGLAGPLALLLIVLLGVATFFLYRSMNRHLRKLPDRFPPSPHDNAR</sequence>
<dbReference type="Proteomes" id="UP000622552">
    <property type="component" value="Unassembled WGS sequence"/>
</dbReference>
<name>A0A8J7KY75_9ACTN</name>
<evidence type="ECO:0000313" key="2">
    <source>
        <dbReference type="EMBL" id="MBG6138917.1"/>
    </source>
</evidence>
<keyword evidence="1" id="KW-0472">Membrane</keyword>
<comment type="caution">
    <text evidence="2">The sequence shown here is derived from an EMBL/GenBank/DDBJ whole genome shotgun (WGS) entry which is preliminary data.</text>
</comment>
<proteinExistence type="predicted"/>
<dbReference type="AlphaFoldDB" id="A0A8J7KY75"/>
<accession>A0A8J7KY75</accession>
<dbReference type="EMBL" id="JADOUF010000001">
    <property type="protein sequence ID" value="MBG6138917.1"/>
    <property type="molecule type" value="Genomic_DNA"/>
</dbReference>
<evidence type="ECO:0000256" key="1">
    <source>
        <dbReference type="SAM" id="Phobius"/>
    </source>
</evidence>
<keyword evidence="1" id="KW-0812">Transmembrane</keyword>
<protein>
    <submittedName>
        <fullName evidence="2">Uncharacterized protein</fullName>
    </submittedName>
</protein>
<organism evidence="2 3">
    <name type="scientific">Longispora fulva</name>
    <dbReference type="NCBI Taxonomy" id="619741"/>
    <lineage>
        <taxon>Bacteria</taxon>
        <taxon>Bacillati</taxon>
        <taxon>Actinomycetota</taxon>
        <taxon>Actinomycetes</taxon>
        <taxon>Micromonosporales</taxon>
        <taxon>Micromonosporaceae</taxon>
        <taxon>Longispora</taxon>
    </lineage>
</organism>